<dbReference type="EMBL" id="FOKY01000002">
    <property type="protein sequence ID" value="SFB73820.1"/>
    <property type="molecule type" value="Genomic_DNA"/>
</dbReference>
<comment type="similarity">
    <text evidence="5">Belongs to the FPP/GGPP synthase family.</text>
</comment>
<dbReference type="RefSeq" id="WP_092318246.1">
    <property type="nucleotide sequence ID" value="NZ_FOKY01000002.1"/>
</dbReference>
<dbReference type="Pfam" id="PF00348">
    <property type="entry name" value="polyprenyl_synt"/>
    <property type="match status" value="1"/>
</dbReference>
<dbReference type="GO" id="GO:0004161">
    <property type="term" value="F:dimethylallyltranstransferase activity"/>
    <property type="evidence" value="ECO:0007669"/>
    <property type="project" value="TreeGrafter"/>
</dbReference>
<dbReference type="GO" id="GO:0046872">
    <property type="term" value="F:metal ion binding"/>
    <property type="evidence" value="ECO:0007669"/>
    <property type="project" value="UniProtKB-KW"/>
</dbReference>
<dbReference type="AlphaFoldDB" id="A0A1I1DM76"/>
<dbReference type="Gene3D" id="1.10.600.10">
    <property type="entry name" value="Farnesyl Diphosphate Synthase"/>
    <property type="match status" value="1"/>
</dbReference>
<dbReference type="STRING" id="34097.SAMN02745150_00501"/>
<evidence type="ECO:0000256" key="3">
    <source>
        <dbReference type="ARBA" id="ARBA00022723"/>
    </source>
</evidence>
<dbReference type="PANTHER" id="PTHR11525:SF0">
    <property type="entry name" value="FARNESYL PYROPHOSPHATE SYNTHASE"/>
    <property type="match status" value="1"/>
</dbReference>
<evidence type="ECO:0000313" key="7">
    <source>
        <dbReference type="Proteomes" id="UP000240042"/>
    </source>
</evidence>
<evidence type="ECO:0000256" key="5">
    <source>
        <dbReference type="RuleBase" id="RU004466"/>
    </source>
</evidence>
<dbReference type="GO" id="GO:0005737">
    <property type="term" value="C:cytoplasm"/>
    <property type="evidence" value="ECO:0007669"/>
    <property type="project" value="TreeGrafter"/>
</dbReference>
<evidence type="ECO:0000256" key="2">
    <source>
        <dbReference type="ARBA" id="ARBA00022679"/>
    </source>
</evidence>
<accession>A0A1I1DM76</accession>
<evidence type="ECO:0000256" key="1">
    <source>
        <dbReference type="ARBA" id="ARBA00001946"/>
    </source>
</evidence>
<keyword evidence="2 5" id="KW-0808">Transferase</keyword>
<gene>
    <name evidence="6" type="ORF">SAMN02745150_00501</name>
</gene>
<dbReference type="Proteomes" id="UP000240042">
    <property type="component" value="Unassembled WGS sequence"/>
</dbReference>
<sequence>MTWQQFSDNGRPLIKKNIEYQCSSLEQLPVPNARLFAMRLLDYTCKGKLLRANFLRLSALTFCDSASEDTLNMVGGCLELAQSAFLVHDDIIDQDAIRRNAPAMHKLFEEDIKSQTQNYGEAQAICMGDMVLTHLFCFLSEYPELIRLFSKTLTLTALGQAQEIQWGAQNQEISLDQIYQIIKYKTAHYTFVLPFLSGLILSGTASDQKSILLTKLGIIMGYIFQIRDDELNLLAPSELNKSAGSDIIENKKTLCRYELIKEFPEAVDLFGYPEKITEVQKLYKNSRAKKIIQNYILQFVAEAKNIFEYLEIKKEWHPIWEELLNSLYERQL</sequence>
<dbReference type="InterPro" id="IPR000092">
    <property type="entry name" value="Polyprenyl_synt"/>
</dbReference>
<protein>
    <submittedName>
        <fullName evidence="6">Polyprenyl synthetase</fullName>
    </submittedName>
</protein>
<dbReference type="SUPFAM" id="SSF48576">
    <property type="entry name" value="Terpenoid synthases"/>
    <property type="match status" value="1"/>
</dbReference>
<keyword evidence="7" id="KW-1185">Reference proteome</keyword>
<dbReference type="GO" id="GO:0004337">
    <property type="term" value="F:(2E,6E)-farnesyl diphosphate synthase activity"/>
    <property type="evidence" value="ECO:0007669"/>
    <property type="project" value="TreeGrafter"/>
</dbReference>
<dbReference type="SFLD" id="SFLDS00005">
    <property type="entry name" value="Isoprenoid_Synthase_Type_I"/>
    <property type="match status" value="1"/>
</dbReference>
<dbReference type="InterPro" id="IPR039702">
    <property type="entry name" value="FPS1-like"/>
</dbReference>
<organism evidence="6 7">
    <name type="scientific">Brevinema andersonii</name>
    <dbReference type="NCBI Taxonomy" id="34097"/>
    <lineage>
        <taxon>Bacteria</taxon>
        <taxon>Pseudomonadati</taxon>
        <taxon>Spirochaetota</taxon>
        <taxon>Spirochaetia</taxon>
        <taxon>Brevinematales</taxon>
        <taxon>Brevinemataceae</taxon>
        <taxon>Brevinema</taxon>
    </lineage>
</organism>
<proteinExistence type="inferred from homology"/>
<dbReference type="OrthoDB" id="9805316at2"/>
<keyword evidence="4" id="KW-0460">Magnesium</keyword>
<evidence type="ECO:0000256" key="4">
    <source>
        <dbReference type="ARBA" id="ARBA00022842"/>
    </source>
</evidence>
<evidence type="ECO:0000313" key="6">
    <source>
        <dbReference type="EMBL" id="SFB73820.1"/>
    </source>
</evidence>
<dbReference type="GO" id="GO:0045337">
    <property type="term" value="P:farnesyl diphosphate biosynthetic process"/>
    <property type="evidence" value="ECO:0007669"/>
    <property type="project" value="TreeGrafter"/>
</dbReference>
<keyword evidence="3" id="KW-0479">Metal-binding</keyword>
<dbReference type="PANTHER" id="PTHR11525">
    <property type="entry name" value="FARNESYL-PYROPHOSPHATE SYNTHETASE"/>
    <property type="match status" value="1"/>
</dbReference>
<comment type="cofactor">
    <cofactor evidence="1">
        <name>Mg(2+)</name>
        <dbReference type="ChEBI" id="CHEBI:18420"/>
    </cofactor>
</comment>
<dbReference type="InterPro" id="IPR008949">
    <property type="entry name" value="Isoprenoid_synthase_dom_sf"/>
</dbReference>
<name>A0A1I1DM76_BREAD</name>
<reference evidence="7" key="1">
    <citation type="submission" date="2016-10" db="EMBL/GenBank/DDBJ databases">
        <authorList>
            <person name="Varghese N."/>
            <person name="Submissions S."/>
        </authorList>
    </citation>
    <scope>NUCLEOTIDE SEQUENCE [LARGE SCALE GENOMIC DNA]</scope>
    <source>
        <strain evidence="7">ATCC 43811</strain>
    </source>
</reference>